<protein>
    <submittedName>
        <fullName evidence="1">FAR1 domain-containing protein</fullName>
    </submittedName>
</protein>
<dbReference type="EMBL" id="CM039175">
    <property type="protein sequence ID" value="KAH9734153.1"/>
    <property type="molecule type" value="Genomic_DNA"/>
</dbReference>
<organism evidence="1 2">
    <name type="scientific">Citrus sinensis</name>
    <name type="common">Sweet orange</name>
    <name type="synonym">Citrus aurantium var. sinensis</name>
    <dbReference type="NCBI Taxonomy" id="2711"/>
    <lineage>
        <taxon>Eukaryota</taxon>
        <taxon>Viridiplantae</taxon>
        <taxon>Streptophyta</taxon>
        <taxon>Embryophyta</taxon>
        <taxon>Tracheophyta</taxon>
        <taxon>Spermatophyta</taxon>
        <taxon>Magnoliopsida</taxon>
        <taxon>eudicotyledons</taxon>
        <taxon>Gunneridae</taxon>
        <taxon>Pentapetalae</taxon>
        <taxon>rosids</taxon>
        <taxon>malvids</taxon>
        <taxon>Sapindales</taxon>
        <taxon>Rutaceae</taxon>
        <taxon>Aurantioideae</taxon>
        <taxon>Citrus</taxon>
    </lineage>
</organism>
<proteinExistence type="predicted"/>
<accession>A0ACB8JNN8</accession>
<comment type="caution">
    <text evidence="1">The sequence shown here is derived from an EMBL/GenBank/DDBJ whole genome shotgun (WGS) entry which is preliminary data.</text>
</comment>
<dbReference type="Proteomes" id="UP000829398">
    <property type="component" value="Chromosome 6"/>
</dbReference>
<evidence type="ECO:0000313" key="1">
    <source>
        <dbReference type="EMBL" id="KAH9734153.1"/>
    </source>
</evidence>
<keyword evidence="2" id="KW-1185">Reference proteome</keyword>
<reference evidence="2" key="1">
    <citation type="journal article" date="2023" name="Hortic. Res.">
        <title>A chromosome-level phased genome enabling allele-level studies in sweet orange: a case study on citrus Huanglongbing tolerance.</title>
        <authorList>
            <person name="Wu B."/>
            <person name="Yu Q."/>
            <person name="Deng Z."/>
            <person name="Duan Y."/>
            <person name="Luo F."/>
            <person name="Gmitter F. Jr."/>
        </authorList>
    </citation>
    <scope>NUCLEOTIDE SEQUENCE [LARGE SCALE GENOMIC DNA]</scope>
    <source>
        <strain evidence="2">cv. Valencia</strain>
    </source>
</reference>
<name>A0ACB8JNN8_CITSI</name>
<sequence>MFFSKEELFIMEILVETIIQNFLAAVDSRHGMGIQLKQNDKDAQDKVSDDANDNEQEDSILYSEIQLEQNSYEISGGTHFITTDNEAHLGNEGTTIGSSVEMVSQVEKNDKMTHSSGVQLNTVGGDEPYVGQEFESVAAAHAFYNAYGMRLGFITRINYHTRSKRDGSIISQSLVCNKEGYRKPPSSRHEVKSIRLRPPTRVGCKAMISVRKMSFGKWVVTKFVKEHTHALSSTQGQTTVLYRQIVSEDWRVEELTQQLIIERKRSASLRRCLDLLFNHIEEHTQDLSKKIQYIVDNVDKIESEGKTHRNPR</sequence>
<gene>
    <name evidence="1" type="ORF">KPL71_017282</name>
</gene>
<evidence type="ECO:0000313" key="2">
    <source>
        <dbReference type="Proteomes" id="UP000829398"/>
    </source>
</evidence>